<evidence type="ECO:0000313" key="1">
    <source>
        <dbReference type="EMBL" id="KAF0023555.1"/>
    </source>
</evidence>
<dbReference type="AlphaFoldDB" id="A0A6A4RTM6"/>
<reference evidence="1 2" key="1">
    <citation type="submission" date="2019-06" db="EMBL/GenBank/DDBJ databases">
        <title>Draft genomes of female and male turbot (Scophthalmus maximus).</title>
        <authorList>
            <person name="Xu H."/>
            <person name="Xu X.-W."/>
            <person name="Shao C."/>
            <person name="Chen S."/>
        </authorList>
    </citation>
    <scope>NUCLEOTIDE SEQUENCE [LARGE SCALE GENOMIC DNA]</scope>
    <source>
        <strain evidence="1">Ysfricsl-2016a</strain>
        <tissue evidence="1">Blood</tissue>
    </source>
</reference>
<comment type="caution">
    <text evidence="1">The sequence shown here is derived from an EMBL/GenBank/DDBJ whole genome shotgun (WGS) entry which is preliminary data.</text>
</comment>
<protein>
    <submittedName>
        <fullName evidence="1">Uncharacterized protein</fullName>
    </submittedName>
</protein>
<proteinExistence type="predicted"/>
<gene>
    <name evidence="1" type="ORF">F2P81_024185</name>
</gene>
<organism evidence="1 2">
    <name type="scientific">Scophthalmus maximus</name>
    <name type="common">Turbot</name>
    <name type="synonym">Psetta maxima</name>
    <dbReference type="NCBI Taxonomy" id="52904"/>
    <lineage>
        <taxon>Eukaryota</taxon>
        <taxon>Metazoa</taxon>
        <taxon>Chordata</taxon>
        <taxon>Craniata</taxon>
        <taxon>Vertebrata</taxon>
        <taxon>Euteleostomi</taxon>
        <taxon>Actinopterygii</taxon>
        <taxon>Neopterygii</taxon>
        <taxon>Teleostei</taxon>
        <taxon>Neoteleostei</taxon>
        <taxon>Acanthomorphata</taxon>
        <taxon>Carangaria</taxon>
        <taxon>Pleuronectiformes</taxon>
        <taxon>Pleuronectoidei</taxon>
        <taxon>Scophthalmidae</taxon>
        <taxon>Scophthalmus</taxon>
    </lineage>
</organism>
<dbReference type="Proteomes" id="UP000438429">
    <property type="component" value="Unassembled WGS sequence"/>
</dbReference>
<name>A0A6A4RTM6_SCOMX</name>
<dbReference type="EMBL" id="VEVO01000022">
    <property type="protein sequence ID" value="KAF0023555.1"/>
    <property type="molecule type" value="Genomic_DNA"/>
</dbReference>
<sequence>MSQKSRASNNDERGDGELCAQLSCRSPLLSGAKYVLLKSDLLSEEGEEEEEEEEETTKIFRSHVTDEYNNLNVKKTGALQTNDYL</sequence>
<accession>A0A6A4RTM6</accession>
<evidence type="ECO:0000313" key="2">
    <source>
        <dbReference type="Proteomes" id="UP000438429"/>
    </source>
</evidence>